<dbReference type="AlphaFoldDB" id="A0A3E2GVE8"/>
<keyword evidence="3" id="KW-1185">Reference proteome</keyword>
<evidence type="ECO:0000313" key="3">
    <source>
        <dbReference type="Proteomes" id="UP000258309"/>
    </source>
</evidence>
<feature type="coiled-coil region" evidence="1">
    <location>
        <begin position="116"/>
        <end position="230"/>
    </location>
</feature>
<comment type="caution">
    <text evidence="2">The sequence shown here is derived from an EMBL/GenBank/DDBJ whole genome shotgun (WGS) entry which is preliminary data.</text>
</comment>
<keyword evidence="1" id="KW-0175">Coiled coil</keyword>
<sequence length="419" mass="46676">MSDNYEQRERELAVTLATLKAKFHDLQTIHSSKQLDAQKELSDKTGKAMSVLSSLTILLDGEFKPSKLPPTLPSVLEDLTSTWSKAKAVAEQCFDIVSSHSVDVVQLHDAGLATWNVKANNLRVELNQKLQSTREALNTEQSTLDQLYQQRQASLRALEILRDKLREQQHKYDEADKWTWIWLPARLWLEILKPIIEAITNDIEGAENAIRTAERLVVDAEQRVADQKLRVQSMSNLAVRQADSLHDGENMLRMCISLQSEVEVTQHEVARLKNERLAAWDLVSRCFNRAEEADYALTKAAYATVVLQVVEVAMEDHTLLPAVKNVVQHLADHDDEKGSVHSIEADGHPEGLLALVQRKLEQAGTQALVAVTPAVAHYNLLRSVASALAAPAILVSGVDLSAEDKKNVISMLHRPLIAA</sequence>
<protein>
    <submittedName>
        <fullName evidence="2">Uncharacterized protein</fullName>
    </submittedName>
</protein>
<accession>A0A3E2GVE8</accession>
<name>A0A3E2GVE8_SCYLI</name>
<feature type="non-terminal residue" evidence="2">
    <location>
        <position position="419"/>
    </location>
</feature>
<feature type="non-terminal residue" evidence="2">
    <location>
        <position position="1"/>
    </location>
</feature>
<dbReference type="Proteomes" id="UP000258309">
    <property type="component" value="Unassembled WGS sequence"/>
</dbReference>
<organism evidence="2 3">
    <name type="scientific">Scytalidium lignicola</name>
    <name type="common">Hyphomycete</name>
    <dbReference type="NCBI Taxonomy" id="5539"/>
    <lineage>
        <taxon>Eukaryota</taxon>
        <taxon>Fungi</taxon>
        <taxon>Dikarya</taxon>
        <taxon>Ascomycota</taxon>
        <taxon>Pezizomycotina</taxon>
        <taxon>Leotiomycetes</taxon>
        <taxon>Leotiomycetes incertae sedis</taxon>
        <taxon>Scytalidium</taxon>
    </lineage>
</organism>
<evidence type="ECO:0000313" key="2">
    <source>
        <dbReference type="EMBL" id="RFU25070.1"/>
    </source>
</evidence>
<gene>
    <name evidence="2" type="ORF">B7463_g11268</name>
</gene>
<dbReference type="OMA" id="VAMEDHT"/>
<evidence type="ECO:0000256" key="1">
    <source>
        <dbReference type="SAM" id="Coils"/>
    </source>
</evidence>
<reference evidence="2 3" key="1">
    <citation type="submission" date="2018-05" db="EMBL/GenBank/DDBJ databases">
        <title>Draft genome sequence of Scytalidium lignicola DSM 105466, a ubiquitous saprotrophic fungus.</title>
        <authorList>
            <person name="Buettner E."/>
            <person name="Gebauer A.M."/>
            <person name="Hofrichter M."/>
            <person name="Liers C."/>
            <person name="Kellner H."/>
        </authorList>
    </citation>
    <scope>NUCLEOTIDE SEQUENCE [LARGE SCALE GENOMIC DNA]</scope>
    <source>
        <strain evidence="2 3">DSM 105466</strain>
    </source>
</reference>
<dbReference type="EMBL" id="NCSJ02000368">
    <property type="protein sequence ID" value="RFU25070.1"/>
    <property type="molecule type" value="Genomic_DNA"/>
</dbReference>
<dbReference type="OrthoDB" id="4737701at2759"/>
<proteinExistence type="predicted"/>